<reference evidence="1 2" key="1">
    <citation type="submission" date="2012-05" db="EMBL/GenBank/DDBJ databases">
        <title>Recombination and specialization in a pathogen metapopulation.</title>
        <authorList>
            <person name="Gardiner A."/>
            <person name="Kemen E."/>
            <person name="Schultz-Larsen T."/>
            <person name="MacLean D."/>
            <person name="Van Oosterhout C."/>
            <person name="Jones J.D.G."/>
        </authorList>
    </citation>
    <scope>NUCLEOTIDE SEQUENCE [LARGE SCALE GENOMIC DNA]</scope>
    <source>
        <strain evidence="1 2">Ac Nc2</strain>
    </source>
</reference>
<evidence type="ECO:0000313" key="1">
    <source>
        <dbReference type="EMBL" id="CCI45276.1"/>
    </source>
</evidence>
<dbReference type="AlphaFoldDB" id="A0A024GET1"/>
<keyword evidence="2" id="KW-1185">Reference proteome</keyword>
<organism evidence="1 2">
    <name type="scientific">Albugo candida</name>
    <dbReference type="NCBI Taxonomy" id="65357"/>
    <lineage>
        <taxon>Eukaryota</taxon>
        <taxon>Sar</taxon>
        <taxon>Stramenopiles</taxon>
        <taxon>Oomycota</taxon>
        <taxon>Peronosporomycetes</taxon>
        <taxon>Albuginales</taxon>
        <taxon>Albuginaceae</taxon>
        <taxon>Albugo</taxon>
    </lineage>
</organism>
<gene>
    <name evidence="1" type="ORF">BN9_061490</name>
</gene>
<accession>A0A024GET1</accession>
<name>A0A024GET1_9STRA</name>
<comment type="caution">
    <text evidence="1">The sequence shown here is derived from an EMBL/GenBank/DDBJ whole genome shotgun (WGS) entry which is preliminary data.</text>
</comment>
<dbReference type="InParanoid" id="A0A024GET1"/>
<proteinExistence type="predicted"/>
<protein>
    <submittedName>
        <fullName evidence="1">Uncharacterized protein</fullName>
    </submittedName>
</protein>
<sequence>MDQVLTFAFSTSLTEKESLSRTPRCFVCIEWSEVTLSQQKWRSCTRIQLEPVNIISKLQRRQYEPFLELNDEQSMDFQPSDRHKRAGGLGKIVPLQHRQEQELQEFEEFWAM</sequence>
<dbReference type="Proteomes" id="UP000053237">
    <property type="component" value="Unassembled WGS sequence"/>
</dbReference>
<dbReference type="EMBL" id="CAIX01000094">
    <property type="protein sequence ID" value="CCI45276.1"/>
    <property type="molecule type" value="Genomic_DNA"/>
</dbReference>
<evidence type="ECO:0000313" key="2">
    <source>
        <dbReference type="Proteomes" id="UP000053237"/>
    </source>
</evidence>